<dbReference type="InterPro" id="IPR004792">
    <property type="entry name" value="BaiN-like"/>
</dbReference>
<feature type="domain" description="RsdA/BaiN/AoA(So)-like Rossmann fold-like" evidence="4">
    <location>
        <begin position="5"/>
        <end position="391"/>
    </location>
</feature>
<dbReference type="InterPro" id="IPR022460">
    <property type="entry name" value="Flavoprotein_PP4765"/>
</dbReference>
<evidence type="ECO:0008006" key="8">
    <source>
        <dbReference type="Google" id="ProtNLM"/>
    </source>
</evidence>
<dbReference type="Proteomes" id="UP000555546">
    <property type="component" value="Unassembled WGS sequence"/>
</dbReference>
<keyword evidence="2" id="KW-0285">Flavoprotein</keyword>
<dbReference type="PANTHER" id="PTHR42887:SF1">
    <property type="entry name" value="BLR3961 PROTEIN"/>
    <property type="match status" value="1"/>
</dbReference>
<evidence type="ECO:0000259" key="4">
    <source>
        <dbReference type="Pfam" id="PF03486"/>
    </source>
</evidence>
<evidence type="ECO:0000256" key="1">
    <source>
        <dbReference type="ARBA" id="ARBA00001974"/>
    </source>
</evidence>
<gene>
    <name evidence="6" type="ORF">FHS76_001762</name>
</gene>
<dbReference type="SUPFAM" id="SSF160996">
    <property type="entry name" value="HI0933 insert domain-like"/>
    <property type="match status" value="1"/>
</dbReference>
<dbReference type="SUPFAM" id="SSF51905">
    <property type="entry name" value="FAD/NAD(P)-binding domain"/>
    <property type="match status" value="1"/>
</dbReference>
<accession>A0A7W9AWI2</accession>
<feature type="domain" description="RsdA/BaiN/AoA(So)-like insert" evidence="5">
    <location>
        <begin position="191"/>
        <end position="339"/>
    </location>
</feature>
<dbReference type="Pfam" id="PF22780">
    <property type="entry name" value="HI0933_like_1st"/>
    <property type="match status" value="1"/>
</dbReference>
<evidence type="ECO:0000313" key="6">
    <source>
        <dbReference type="EMBL" id="MBB5701900.1"/>
    </source>
</evidence>
<keyword evidence="3" id="KW-0274">FAD</keyword>
<dbReference type="EMBL" id="JACIJG010000005">
    <property type="protein sequence ID" value="MBB5701900.1"/>
    <property type="molecule type" value="Genomic_DNA"/>
</dbReference>
<keyword evidence="7" id="KW-1185">Reference proteome</keyword>
<dbReference type="Gene3D" id="2.40.30.10">
    <property type="entry name" value="Translation factors"/>
    <property type="match status" value="1"/>
</dbReference>
<sequence length="406" mass="43614">MSDGNVAILGGGPSGLMAAERLSARGYRVTVYEQMPTVGRKFLLAGKSGLNITHSEDFSILANRFGASSERLLPALKVFGPQTLRDWADELGAETFVGSSGRVFPKAMKASPLLRAWGRRLEKQGVRILTRHRWVGFEGNDLRIESLDGVQTVACDAALFAFGGGSWPKLGSNGVWIDEFWRKSIDTAPFRPANCGFDVAWSDFFVERFAGEPVKSVIASSDAGAIQGEFVISRNGIEGSLVYAHSAALRDALEKKGNARLMLDLAPGRTLERLEADFARQGAKLSFGNLLRKGAGLTGVKAALVMEFIHDRNAKKLAAGIKSLPVPVVRPRPLEEAISSAGGIRWHEVDGGYMLSKLPGAFVAGEMIDWEAPTGGYLLTACFAMGQAAAEGIHAWIEAGNTFSGR</sequence>
<comment type="cofactor">
    <cofactor evidence="1">
        <name>FAD</name>
        <dbReference type="ChEBI" id="CHEBI:57692"/>
    </cofactor>
</comment>
<evidence type="ECO:0000256" key="2">
    <source>
        <dbReference type="ARBA" id="ARBA00022630"/>
    </source>
</evidence>
<evidence type="ECO:0000259" key="5">
    <source>
        <dbReference type="Pfam" id="PF22780"/>
    </source>
</evidence>
<dbReference type="Gene3D" id="1.10.8.260">
    <property type="entry name" value="HI0933 insert domain-like"/>
    <property type="match status" value="1"/>
</dbReference>
<dbReference type="NCBIfam" id="TIGR00275">
    <property type="entry name" value="aminoacetone oxidase family FAD-binding enzyme"/>
    <property type="match status" value="1"/>
</dbReference>
<comment type="caution">
    <text evidence="6">The sequence shown here is derived from an EMBL/GenBank/DDBJ whole genome shotgun (WGS) entry which is preliminary data.</text>
</comment>
<dbReference type="AlphaFoldDB" id="A0A7W9AWI2"/>
<dbReference type="NCBIfam" id="TIGR03862">
    <property type="entry name" value="flavo_PP4765"/>
    <property type="match status" value="1"/>
</dbReference>
<dbReference type="InterPro" id="IPR023166">
    <property type="entry name" value="BaiN-like_dom_sf"/>
</dbReference>
<reference evidence="6 7" key="1">
    <citation type="submission" date="2020-08" db="EMBL/GenBank/DDBJ databases">
        <title>Genomic Encyclopedia of Type Strains, Phase IV (KMG-IV): sequencing the most valuable type-strain genomes for metagenomic binning, comparative biology and taxonomic classification.</title>
        <authorList>
            <person name="Goeker M."/>
        </authorList>
    </citation>
    <scope>NUCLEOTIDE SEQUENCE [LARGE SCALE GENOMIC DNA]</scope>
    <source>
        <strain evidence="6 7">DSM 26944</strain>
    </source>
</reference>
<protein>
    <recommendedName>
        <fullName evidence="8">HI0933 family protein</fullName>
    </recommendedName>
</protein>
<dbReference type="Gene3D" id="3.50.50.60">
    <property type="entry name" value="FAD/NAD(P)-binding domain"/>
    <property type="match status" value="1"/>
</dbReference>
<dbReference type="InterPro" id="IPR055178">
    <property type="entry name" value="RsdA/BaiN/AoA(So)-like_dom"/>
</dbReference>
<proteinExistence type="predicted"/>
<evidence type="ECO:0000256" key="3">
    <source>
        <dbReference type="ARBA" id="ARBA00022827"/>
    </source>
</evidence>
<dbReference type="PANTHER" id="PTHR42887">
    <property type="entry name" value="OS12G0638800 PROTEIN"/>
    <property type="match status" value="1"/>
</dbReference>
<dbReference type="PRINTS" id="PR00419">
    <property type="entry name" value="ADXRDTASE"/>
</dbReference>
<dbReference type="InterPro" id="IPR057661">
    <property type="entry name" value="RsdA/BaiN/AoA(So)_Rossmann"/>
</dbReference>
<dbReference type="Pfam" id="PF03486">
    <property type="entry name" value="HI0933_like"/>
    <property type="match status" value="1"/>
</dbReference>
<dbReference type="RefSeq" id="WP_183650789.1">
    <property type="nucleotide sequence ID" value="NZ_JACIJG010000005.1"/>
</dbReference>
<evidence type="ECO:0000313" key="7">
    <source>
        <dbReference type="Proteomes" id="UP000555546"/>
    </source>
</evidence>
<name>A0A7W9AWI2_9HYPH</name>
<dbReference type="InterPro" id="IPR036188">
    <property type="entry name" value="FAD/NAD-bd_sf"/>
</dbReference>
<organism evidence="6 7">
    <name type="scientific">Brucella daejeonensis</name>
    <dbReference type="NCBI Taxonomy" id="659015"/>
    <lineage>
        <taxon>Bacteria</taxon>
        <taxon>Pseudomonadati</taxon>
        <taxon>Pseudomonadota</taxon>
        <taxon>Alphaproteobacteria</taxon>
        <taxon>Hyphomicrobiales</taxon>
        <taxon>Brucellaceae</taxon>
        <taxon>Brucella/Ochrobactrum group</taxon>
        <taxon>Brucella</taxon>
    </lineage>
</organism>